<dbReference type="AlphaFoldDB" id="A0A150WGW8"/>
<protein>
    <submittedName>
        <fullName evidence="2">Phosphohydrolase</fullName>
    </submittedName>
</protein>
<dbReference type="Proteomes" id="UP000075391">
    <property type="component" value="Unassembled WGS sequence"/>
</dbReference>
<organism evidence="2 3">
    <name type="scientific">Bdellovibrio bacteriovorus</name>
    <dbReference type="NCBI Taxonomy" id="959"/>
    <lineage>
        <taxon>Bacteria</taxon>
        <taxon>Pseudomonadati</taxon>
        <taxon>Bdellovibrionota</taxon>
        <taxon>Bdellovibrionia</taxon>
        <taxon>Bdellovibrionales</taxon>
        <taxon>Pseudobdellovibrionaceae</taxon>
        <taxon>Bdellovibrio</taxon>
    </lineage>
</organism>
<sequence>MLRPERNLNKLSLDKVGNPESDGVIRIAVFSDPHQNYKATDKMVFQMNQAEKFDFVAGLGDFTNSAYNLEYDEFIEAINPLRQLVINAVGNHDSIGAGPELYRKAFGPSNFYFESDNYRFIFFNSNNLENPKEFDPDWLKARVDETAKNIMIFSHVQLRDTDRYFDDVAATLGYVIEHPRVKVIYNGHNHVYDLSTDHDTIMMQCGRVAGEEGTHWLSITVQGNQFCVTRMDTMGNTCLTIKP</sequence>
<name>A0A150WGW8_BDEBC</name>
<reference evidence="2 3" key="1">
    <citation type="submission" date="2016-03" db="EMBL/GenBank/DDBJ databases">
        <authorList>
            <person name="Ploux O."/>
        </authorList>
    </citation>
    <scope>NUCLEOTIDE SEQUENCE [LARGE SCALE GENOMIC DNA]</scope>
    <source>
        <strain evidence="2 3">BER2</strain>
    </source>
</reference>
<dbReference type="InterPro" id="IPR029052">
    <property type="entry name" value="Metallo-depent_PP-like"/>
</dbReference>
<evidence type="ECO:0000313" key="2">
    <source>
        <dbReference type="EMBL" id="KYG62252.1"/>
    </source>
</evidence>
<dbReference type="Gene3D" id="3.60.21.10">
    <property type="match status" value="1"/>
</dbReference>
<dbReference type="InterPro" id="IPR051918">
    <property type="entry name" value="STPP_CPPED1"/>
</dbReference>
<comment type="caution">
    <text evidence="2">The sequence shown here is derived from an EMBL/GenBank/DDBJ whole genome shotgun (WGS) entry which is preliminary data.</text>
</comment>
<dbReference type="PANTHER" id="PTHR43143:SF1">
    <property type="entry name" value="SERINE_THREONINE-PROTEIN PHOSPHATASE CPPED1"/>
    <property type="match status" value="1"/>
</dbReference>
<evidence type="ECO:0000259" key="1">
    <source>
        <dbReference type="Pfam" id="PF00149"/>
    </source>
</evidence>
<accession>A0A150WGW8</accession>
<keyword evidence="2" id="KW-0378">Hydrolase</keyword>
<feature type="domain" description="Calcineurin-like phosphoesterase" evidence="1">
    <location>
        <begin position="25"/>
        <end position="192"/>
    </location>
</feature>
<dbReference type="Pfam" id="PF00149">
    <property type="entry name" value="Metallophos"/>
    <property type="match status" value="1"/>
</dbReference>
<gene>
    <name evidence="2" type="ORF">AZI85_07180</name>
</gene>
<evidence type="ECO:0000313" key="3">
    <source>
        <dbReference type="Proteomes" id="UP000075391"/>
    </source>
</evidence>
<proteinExistence type="predicted"/>
<dbReference type="PANTHER" id="PTHR43143">
    <property type="entry name" value="METALLOPHOSPHOESTERASE, CALCINEURIN SUPERFAMILY"/>
    <property type="match status" value="1"/>
</dbReference>
<dbReference type="InterPro" id="IPR004843">
    <property type="entry name" value="Calcineurin-like_PHP"/>
</dbReference>
<dbReference type="EMBL" id="LUKF01000016">
    <property type="protein sequence ID" value="KYG62252.1"/>
    <property type="molecule type" value="Genomic_DNA"/>
</dbReference>
<dbReference type="SUPFAM" id="SSF56300">
    <property type="entry name" value="Metallo-dependent phosphatases"/>
    <property type="match status" value="1"/>
</dbReference>
<dbReference type="GO" id="GO:0016787">
    <property type="term" value="F:hydrolase activity"/>
    <property type="evidence" value="ECO:0007669"/>
    <property type="project" value="UniProtKB-KW"/>
</dbReference>